<feature type="transmembrane region" description="Helical" evidence="1">
    <location>
        <begin position="42"/>
        <end position="59"/>
    </location>
</feature>
<comment type="caution">
    <text evidence="2">The sequence shown here is derived from an EMBL/GenBank/DDBJ whole genome shotgun (WGS) entry which is preliminary data.</text>
</comment>
<evidence type="ECO:0000313" key="3">
    <source>
        <dbReference type="Proteomes" id="UP000824410"/>
    </source>
</evidence>
<evidence type="ECO:0000313" key="2">
    <source>
        <dbReference type="EMBL" id="MBX6980456.1"/>
    </source>
</evidence>
<keyword evidence="1" id="KW-0472">Membrane</keyword>
<dbReference type="Proteomes" id="UP000824410">
    <property type="component" value="Unassembled WGS sequence"/>
</dbReference>
<keyword evidence="1" id="KW-0812">Transmembrane</keyword>
<name>A0AAP2JXK3_PRORE</name>
<accession>A0AAP2JXK3</accession>
<evidence type="ECO:0000256" key="1">
    <source>
        <dbReference type="SAM" id="Phobius"/>
    </source>
</evidence>
<reference evidence="2" key="1">
    <citation type="submission" date="2019-02" db="EMBL/GenBank/DDBJ databases">
        <title>Genomic characterization of isolates from hospital effluents in KZN, South Africa.</title>
        <authorList>
            <person name="Ntshobeni N."/>
            <person name="Allam M."/>
            <person name="Ismail A."/>
            <person name="Amoako D."/>
            <person name="Essack S."/>
            <person name="Chenia H."/>
        </authorList>
    </citation>
    <scope>NUCLEOTIDE SEQUENCE</scope>
    <source>
        <strain evidence="2">AFE97_S1</strain>
    </source>
</reference>
<keyword evidence="1" id="KW-1133">Transmembrane helix</keyword>
<proteinExistence type="predicted"/>
<dbReference type="EMBL" id="SHDO01000010">
    <property type="protein sequence ID" value="MBX6980456.1"/>
    <property type="molecule type" value="Genomic_DNA"/>
</dbReference>
<sequence length="160" mass="18458">MNNIFNEIAKYAFDEIQKQAGNAVVNSKVHEFVLAFNELKPFIMTTVGLVILLITMALYSKRVYRFFINSTQKSELISSLLKERMDIDRYGNERPPMELIDCCKQYKYDALFPAVLSEISHADYVEILSLWDNLKDAKISKISPLEQVKIIDKIVSKLKS</sequence>
<protein>
    <submittedName>
        <fullName evidence="2">Uncharacterized protein</fullName>
    </submittedName>
</protein>
<gene>
    <name evidence="2" type="ORF">EX242_09295</name>
</gene>
<organism evidence="2 3">
    <name type="scientific">Providencia rettgeri</name>
    <dbReference type="NCBI Taxonomy" id="587"/>
    <lineage>
        <taxon>Bacteria</taxon>
        <taxon>Pseudomonadati</taxon>
        <taxon>Pseudomonadota</taxon>
        <taxon>Gammaproteobacteria</taxon>
        <taxon>Enterobacterales</taxon>
        <taxon>Morganellaceae</taxon>
        <taxon>Providencia</taxon>
    </lineage>
</organism>
<dbReference type="AlphaFoldDB" id="A0AAP2JXK3"/>
<dbReference type="RefSeq" id="WP_131679891.1">
    <property type="nucleotide sequence ID" value="NZ_SHCZ01000008.1"/>
</dbReference>